<gene>
    <name evidence="10" type="ORF">PMACD_LOCUS9376</name>
</gene>
<evidence type="ECO:0008006" key="12">
    <source>
        <dbReference type="Google" id="ProtNLM"/>
    </source>
</evidence>
<dbReference type="GO" id="GO:0030431">
    <property type="term" value="P:sleep"/>
    <property type="evidence" value="ECO:0007669"/>
    <property type="project" value="InterPro"/>
</dbReference>
<evidence type="ECO:0000313" key="10">
    <source>
        <dbReference type="EMBL" id="CAF4878305.1"/>
    </source>
</evidence>
<dbReference type="InterPro" id="IPR045860">
    <property type="entry name" value="Snake_toxin-like_sf"/>
</dbReference>
<comment type="caution">
    <text evidence="10">The sequence shown here is derived from an EMBL/GenBank/DDBJ whole genome shotgun (WGS) entry which is preliminary data.</text>
</comment>
<reference evidence="10" key="1">
    <citation type="submission" date="2021-02" db="EMBL/GenBank/DDBJ databases">
        <authorList>
            <person name="Steward A R."/>
        </authorList>
    </citation>
    <scope>NUCLEOTIDE SEQUENCE</scope>
</reference>
<keyword evidence="3 9" id="KW-0812">Transmembrane</keyword>
<keyword evidence="8" id="KW-0449">Lipoprotein</keyword>
<keyword evidence="11" id="KW-1185">Reference proteome</keyword>
<dbReference type="PANTHER" id="PTHR33562">
    <property type="entry name" value="ATILLA, ISOFORM B-RELATED-RELATED"/>
    <property type="match status" value="1"/>
</dbReference>
<evidence type="ECO:0000256" key="8">
    <source>
        <dbReference type="ARBA" id="ARBA00023288"/>
    </source>
</evidence>
<evidence type="ECO:0000256" key="9">
    <source>
        <dbReference type="SAM" id="Phobius"/>
    </source>
</evidence>
<protein>
    <recommendedName>
        <fullName evidence="12">Protein sleepless</fullName>
    </recommendedName>
</protein>
<evidence type="ECO:0000256" key="6">
    <source>
        <dbReference type="ARBA" id="ARBA00023136"/>
    </source>
</evidence>
<evidence type="ECO:0000313" key="11">
    <source>
        <dbReference type="Proteomes" id="UP000663880"/>
    </source>
</evidence>
<evidence type="ECO:0000256" key="3">
    <source>
        <dbReference type="ARBA" id="ARBA00022692"/>
    </source>
</evidence>
<dbReference type="InterPro" id="IPR050975">
    <property type="entry name" value="Sleep_regulator"/>
</dbReference>
<keyword evidence="5 9" id="KW-1133">Transmembrane helix</keyword>
<dbReference type="GO" id="GO:0032222">
    <property type="term" value="P:regulation of synaptic transmission, cholinergic"/>
    <property type="evidence" value="ECO:0007669"/>
    <property type="project" value="InterPro"/>
</dbReference>
<dbReference type="SUPFAM" id="SSF57302">
    <property type="entry name" value="Snake toxin-like"/>
    <property type="match status" value="1"/>
</dbReference>
<dbReference type="Pfam" id="PF17064">
    <property type="entry name" value="QVR"/>
    <property type="match status" value="1"/>
</dbReference>
<evidence type="ECO:0000256" key="7">
    <source>
        <dbReference type="ARBA" id="ARBA00023180"/>
    </source>
</evidence>
<accession>A0A821TL00</accession>
<evidence type="ECO:0000256" key="5">
    <source>
        <dbReference type="ARBA" id="ARBA00022989"/>
    </source>
</evidence>
<dbReference type="Proteomes" id="UP000663880">
    <property type="component" value="Unassembled WGS sequence"/>
</dbReference>
<dbReference type="InterPro" id="IPR031424">
    <property type="entry name" value="QVR-like"/>
</dbReference>
<dbReference type="PANTHER" id="PTHR33562:SF14">
    <property type="entry name" value="PROTEIN QUIVER"/>
    <property type="match status" value="1"/>
</dbReference>
<dbReference type="GO" id="GO:0098552">
    <property type="term" value="C:side of membrane"/>
    <property type="evidence" value="ECO:0007669"/>
    <property type="project" value="UniProtKB-KW"/>
</dbReference>
<evidence type="ECO:0000256" key="1">
    <source>
        <dbReference type="ARBA" id="ARBA00004589"/>
    </source>
</evidence>
<comment type="subcellular location">
    <subcellularLocation>
        <location evidence="1">Membrane</location>
        <topology evidence="1">Lipid-anchor</topology>
        <topology evidence="1">GPI-anchor</topology>
    </subcellularLocation>
</comment>
<keyword evidence="4" id="KW-0732">Signal</keyword>
<dbReference type="EMBL" id="CAJOBZ010000026">
    <property type="protein sequence ID" value="CAF4878305.1"/>
    <property type="molecule type" value="Genomic_DNA"/>
</dbReference>
<evidence type="ECO:0000256" key="2">
    <source>
        <dbReference type="ARBA" id="ARBA00022622"/>
    </source>
</evidence>
<feature type="transmembrane region" description="Helical" evidence="9">
    <location>
        <begin position="24"/>
        <end position="44"/>
    </location>
</feature>
<keyword evidence="7" id="KW-0325">Glycoprotein</keyword>
<proteinExistence type="predicted"/>
<name>A0A821TL00_9NEOP</name>
<evidence type="ECO:0000256" key="4">
    <source>
        <dbReference type="ARBA" id="ARBA00022729"/>
    </source>
</evidence>
<organism evidence="10 11">
    <name type="scientific">Pieris macdunnoughi</name>
    <dbReference type="NCBI Taxonomy" id="345717"/>
    <lineage>
        <taxon>Eukaryota</taxon>
        <taxon>Metazoa</taxon>
        <taxon>Ecdysozoa</taxon>
        <taxon>Arthropoda</taxon>
        <taxon>Hexapoda</taxon>
        <taxon>Insecta</taxon>
        <taxon>Pterygota</taxon>
        <taxon>Neoptera</taxon>
        <taxon>Endopterygota</taxon>
        <taxon>Lepidoptera</taxon>
        <taxon>Glossata</taxon>
        <taxon>Ditrysia</taxon>
        <taxon>Papilionoidea</taxon>
        <taxon>Pieridae</taxon>
        <taxon>Pierinae</taxon>
        <taxon>Pieris</taxon>
    </lineage>
</organism>
<dbReference type="AlphaFoldDB" id="A0A821TL00"/>
<dbReference type="OrthoDB" id="6496929at2759"/>
<sequence length="161" mass="17929">MLDLGQATLDAFGVQLRESVVMKWAVLIIVLFGLYQNGLAILCYECNSAINSMCSAAVLPDSLKKNCTDLDKGVTHTLCRKIIQHVDYETNGQLPMSRVIRSCGWDESRYKNTCYNRAGYGGRQEVCSCNKDLCNSSSKLTAFGIRTSIVFFFFSALLNKL</sequence>
<keyword evidence="6 9" id="KW-0472">Membrane</keyword>
<keyword evidence="2" id="KW-0336">GPI-anchor</keyword>